<feature type="transmembrane region" description="Helical" evidence="1">
    <location>
        <begin position="49"/>
        <end position="66"/>
    </location>
</feature>
<keyword evidence="3" id="KW-1185">Reference proteome</keyword>
<name>A0A9E7SD18_9EURY</name>
<feature type="transmembrane region" description="Helical" evidence="1">
    <location>
        <begin position="111"/>
        <end position="133"/>
    </location>
</feature>
<keyword evidence="1" id="KW-1133">Transmembrane helix</keyword>
<evidence type="ECO:0000313" key="3">
    <source>
        <dbReference type="Proteomes" id="UP001056425"/>
    </source>
</evidence>
<keyword evidence="1" id="KW-0812">Transmembrane</keyword>
<protein>
    <submittedName>
        <fullName evidence="2">Uncharacterized protein</fullName>
    </submittedName>
</protein>
<dbReference type="GeneID" id="72778526"/>
<keyword evidence="1" id="KW-0472">Membrane</keyword>
<evidence type="ECO:0000313" key="2">
    <source>
        <dbReference type="EMBL" id="USG99667.1"/>
    </source>
</evidence>
<proteinExistence type="predicted"/>
<dbReference type="RefSeq" id="WP_251948845.1">
    <property type="nucleotide sequence ID" value="NZ_CP080572.1"/>
</dbReference>
<feature type="transmembrane region" description="Helical" evidence="1">
    <location>
        <begin position="78"/>
        <end position="99"/>
    </location>
</feature>
<reference evidence="2 3" key="1">
    <citation type="submission" date="2021-08" db="EMBL/GenBank/DDBJ databases">
        <title>Thermococcus onnuriiensis IOH2.</title>
        <authorList>
            <person name="Park Y.-J."/>
        </authorList>
    </citation>
    <scope>NUCLEOTIDE SEQUENCE [LARGE SCALE GENOMIC DNA]</scope>
    <source>
        <strain evidence="2 3">IOH2</strain>
    </source>
</reference>
<dbReference type="KEGG" id="thei:K1720_09220"/>
<evidence type="ECO:0000256" key="1">
    <source>
        <dbReference type="SAM" id="Phobius"/>
    </source>
</evidence>
<gene>
    <name evidence="2" type="ORF">K1720_09220</name>
</gene>
<feature type="transmembrane region" description="Helical" evidence="1">
    <location>
        <begin position="12"/>
        <end position="29"/>
    </location>
</feature>
<organism evidence="2 3">
    <name type="scientific">Thermococcus argininiproducens</name>
    <dbReference type="NCBI Taxonomy" id="2866384"/>
    <lineage>
        <taxon>Archaea</taxon>
        <taxon>Methanobacteriati</taxon>
        <taxon>Methanobacteriota</taxon>
        <taxon>Thermococci</taxon>
        <taxon>Thermococcales</taxon>
        <taxon>Thermococcaceae</taxon>
        <taxon>Thermococcus</taxon>
    </lineage>
</organism>
<dbReference type="EMBL" id="CP080572">
    <property type="protein sequence ID" value="USG99667.1"/>
    <property type="molecule type" value="Genomic_DNA"/>
</dbReference>
<dbReference type="AlphaFoldDB" id="A0A9E7SD18"/>
<dbReference type="Proteomes" id="UP001056425">
    <property type="component" value="Chromosome"/>
</dbReference>
<sequence length="140" mass="15435">MKKIVKKVFQFIGILLFILAGLYLTHLSLNLNDPHLNDLDVIDLTVKSAMYFLILGIAMISFSLFYSELSAMAKSLAATVLLGLAALPGYTIGVEPLIIGCSPCSAFEMHWLSNLVGLLIFVLSIGGLFLLWLPFLKRKM</sequence>
<accession>A0A9E7SD18</accession>